<sequence length="92" mass="9914">MSLLQRGRQILIRAGWTDARSRSERDGWVTARSEQGQTSRVGIVRAAWYRGSKRRMVGGHKPGSAGSGQRGTEGQAGGWSGTSRGQSRRGSA</sequence>
<organism evidence="2 3">
    <name type="scientific">Staurois parvus</name>
    <dbReference type="NCBI Taxonomy" id="386267"/>
    <lineage>
        <taxon>Eukaryota</taxon>
        <taxon>Metazoa</taxon>
        <taxon>Chordata</taxon>
        <taxon>Craniata</taxon>
        <taxon>Vertebrata</taxon>
        <taxon>Euteleostomi</taxon>
        <taxon>Amphibia</taxon>
        <taxon>Batrachia</taxon>
        <taxon>Anura</taxon>
        <taxon>Neobatrachia</taxon>
        <taxon>Ranoidea</taxon>
        <taxon>Ranidae</taxon>
        <taxon>Staurois</taxon>
    </lineage>
</organism>
<name>A0ABN9CWL1_9NEOB</name>
<dbReference type="EMBL" id="CATNWA010013093">
    <property type="protein sequence ID" value="CAI9564564.1"/>
    <property type="molecule type" value="Genomic_DNA"/>
</dbReference>
<gene>
    <name evidence="2" type="ORF">SPARVUS_LOCUS5931299</name>
</gene>
<comment type="caution">
    <text evidence="2">The sequence shown here is derived from an EMBL/GenBank/DDBJ whole genome shotgun (WGS) entry which is preliminary data.</text>
</comment>
<feature type="non-terminal residue" evidence="2">
    <location>
        <position position="92"/>
    </location>
</feature>
<feature type="region of interest" description="Disordered" evidence="1">
    <location>
        <begin position="15"/>
        <end position="36"/>
    </location>
</feature>
<feature type="compositionally biased region" description="Gly residues" evidence="1">
    <location>
        <begin position="65"/>
        <end position="80"/>
    </location>
</feature>
<feature type="compositionally biased region" description="Low complexity" evidence="1">
    <location>
        <begin position="81"/>
        <end position="92"/>
    </location>
</feature>
<evidence type="ECO:0000256" key="1">
    <source>
        <dbReference type="SAM" id="MobiDB-lite"/>
    </source>
</evidence>
<keyword evidence="3" id="KW-1185">Reference proteome</keyword>
<reference evidence="2" key="1">
    <citation type="submission" date="2023-05" db="EMBL/GenBank/DDBJ databases">
        <authorList>
            <person name="Stuckert A."/>
        </authorList>
    </citation>
    <scope>NUCLEOTIDE SEQUENCE</scope>
</reference>
<accession>A0ABN9CWL1</accession>
<feature type="region of interest" description="Disordered" evidence="1">
    <location>
        <begin position="52"/>
        <end position="92"/>
    </location>
</feature>
<protein>
    <submittedName>
        <fullName evidence="2">Uncharacterized protein</fullName>
    </submittedName>
</protein>
<evidence type="ECO:0000313" key="3">
    <source>
        <dbReference type="Proteomes" id="UP001162483"/>
    </source>
</evidence>
<proteinExistence type="predicted"/>
<dbReference type="Proteomes" id="UP001162483">
    <property type="component" value="Unassembled WGS sequence"/>
</dbReference>
<evidence type="ECO:0000313" key="2">
    <source>
        <dbReference type="EMBL" id="CAI9564564.1"/>
    </source>
</evidence>